<sequence length="249" mass="27548">MSTPLRLPPQKQQRNRPHLTLTPSLHPSTLSLSSPALLTTPFTLTLSIRLSNSDSPITVYTNDCFLSSSDQTFYQSDYRLRSLSTGTICTANVIHKRRMSLIRFADPHEALLELQPGEVVTREVRIGIQKEPEQRPPQLASPNDDDDHSPPTNLANLAICATPLSELTAGEEYQVQLAHGPGSGWPNHVWWWMECGKDEIIRDVGKKGPDGLAKVNIEGKDVWAVRLMSGIKNVVTVEIGEGAVLRVVE</sequence>
<name>A0AAE0DMD4_9LECA</name>
<evidence type="ECO:0000313" key="2">
    <source>
        <dbReference type="EMBL" id="KAK3175349.1"/>
    </source>
</evidence>
<protein>
    <submittedName>
        <fullName evidence="2">Uncharacterized protein</fullName>
    </submittedName>
</protein>
<evidence type="ECO:0000256" key="1">
    <source>
        <dbReference type="SAM" id="MobiDB-lite"/>
    </source>
</evidence>
<dbReference type="EMBL" id="JASNWA010000006">
    <property type="protein sequence ID" value="KAK3175349.1"/>
    <property type="molecule type" value="Genomic_DNA"/>
</dbReference>
<gene>
    <name evidence="2" type="ORF">OEA41_002596</name>
</gene>
<dbReference type="AlphaFoldDB" id="A0AAE0DMD4"/>
<feature type="region of interest" description="Disordered" evidence="1">
    <location>
        <begin position="1"/>
        <end position="25"/>
    </location>
</feature>
<comment type="caution">
    <text evidence="2">The sequence shown here is derived from an EMBL/GenBank/DDBJ whole genome shotgun (WGS) entry which is preliminary data.</text>
</comment>
<organism evidence="2 3">
    <name type="scientific">Lepraria neglecta</name>
    <dbReference type="NCBI Taxonomy" id="209136"/>
    <lineage>
        <taxon>Eukaryota</taxon>
        <taxon>Fungi</taxon>
        <taxon>Dikarya</taxon>
        <taxon>Ascomycota</taxon>
        <taxon>Pezizomycotina</taxon>
        <taxon>Lecanoromycetes</taxon>
        <taxon>OSLEUM clade</taxon>
        <taxon>Lecanoromycetidae</taxon>
        <taxon>Lecanorales</taxon>
        <taxon>Lecanorineae</taxon>
        <taxon>Stereocaulaceae</taxon>
        <taxon>Lepraria</taxon>
    </lineage>
</organism>
<feature type="region of interest" description="Disordered" evidence="1">
    <location>
        <begin position="127"/>
        <end position="152"/>
    </location>
</feature>
<keyword evidence="3" id="KW-1185">Reference proteome</keyword>
<reference evidence="2" key="1">
    <citation type="submission" date="2022-11" db="EMBL/GenBank/DDBJ databases">
        <title>Chromosomal genome sequence assembly and mating type (MAT) locus characterization of the leprose asexual lichenized fungus Lepraria neglecta (Nyl.) Erichsen.</title>
        <authorList>
            <person name="Allen J.L."/>
            <person name="Pfeffer B."/>
        </authorList>
    </citation>
    <scope>NUCLEOTIDE SEQUENCE</scope>
    <source>
        <strain evidence="2">Allen 5258</strain>
    </source>
</reference>
<proteinExistence type="predicted"/>
<dbReference type="Proteomes" id="UP001276659">
    <property type="component" value="Unassembled WGS sequence"/>
</dbReference>
<evidence type="ECO:0000313" key="3">
    <source>
        <dbReference type="Proteomes" id="UP001276659"/>
    </source>
</evidence>
<accession>A0AAE0DMD4</accession>